<feature type="signal peptide" evidence="1">
    <location>
        <begin position="1"/>
        <end position="19"/>
    </location>
</feature>
<evidence type="ECO:0000313" key="2">
    <source>
        <dbReference type="EMBL" id="NOV40744.1"/>
    </source>
</evidence>
<feature type="chain" id="PRO_5027068723" evidence="1">
    <location>
        <begin position="20"/>
        <end position="221"/>
    </location>
</feature>
<accession>A0A6M2D4L3</accession>
<protein>
    <submittedName>
        <fullName evidence="2">Putative secreted protein ovary overexpressed</fullName>
    </submittedName>
</protein>
<dbReference type="EMBL" id="GHWJ01008007">
    <property type="protein sequence ID" value="NOV40744.1"/>
    <property type="molecule type" value="Transcribed_RNA"/>
</dbReference>
<proteinExistence type="predicted"/>
<sequence>MQFLTVSAFVCSIMVIVAPTPKGKDCEIENLDIYLAISNFLNDISTYDRDVERISLYEGLLFIECCNVTGLEQLRQYGPVLTHCSSVQPMFEVDIVSDGPIEVVMNWMTYTGMKGTLTVGAKLTRFSLKLQAYSWSTGSPMRLELVEAALPLATENTYVGVTGVSDIARAVTIFLSSVLPSVTERLWNYYFFKYLDSIINWKSFNLFVSHEDDSPGVEEFR</sequence>
<name>A0A6M2D4L3_RHIMP</name>
<organism evidence="2">
    <name type="scientific">Rhipicephalus microplus</name>
    <name type="common">Cattle tick</name>
    <name type="synonym">Boophilus microplus</name>
    <dbReference type="NCBI Taxonomy" id="6941"/>
    <lineage>
        <taxon>Eukaryota</taxon>
        <taxon>Metazoa</taxon>
        <taxon>Ecdysozoa</taxon>
        <taxon>Arthropoda</taxon>
        <taxon>Chelicerata</taxon>
        <taxon>Arachnida</taxon>
        <taxon>Acari</taxon>
        <taxon>Parasitiformes</taxon>
        <taxon>Ixodida</taxon>
        <taxon>Ixodoidea</taxon>
        <taxon>Ixodidae</taxon>
        <taxon>Rhipicephalinae</taxon>
        <taxon>Rhipicephalus</taxon>
        <taxon>Boophilus</taxon>
    </lineage>
</organism>
<reference evidence="2" key="1">
    <citation type="submission" date="2019-09" db="EMBL/GenBank/DDBJ databases">
        <title>Organ-specific transcriptomic study of the physiology of the cattle tick, Rhipicephalus microplus.</title>
        <authorList>
            <person name="Tirloni L."/>
            <person name="Braz G."/>
            <person name="Gandara A.C.P."/>
            <person name="Sabadin G.A."/>
            <person name="da Silva R.M."/>
            <person name="Guizzo M.G."/>
            <person name="Machado J.A."/>
            <person name="Costa E.P."/>
            <person name="Gomes H.F."/>
            <person name="Moraes J."/>
            <person name="Mota M.B.S."/>
            <person name="Mesquita R.D."/>
            <person name="Alvarenga P.H."/>
            <person name="Alves F."/>
            <person name="Seixas A."/>
            <person name="da Fonseca R.N."/>
            <person name="Fogaca A."/>
            <person name="Logullo C."/>
            <person name="Tanaka A."/>
            <person name="Daffre S."/>
            <person name="Termignoni C."/>
            <person name="Vaz I.S.Jr."/>
            <person name="Oliveira P.L."/>
            <person name="Ribeiro J.M."/>
        </authorList>
    </citation>
    <scope>NUCLEOTIDE SEQUENCE</scope>
    <source>
        <strain evidence="2">Porto Alegre</strain>
    </source>
</reference>
<dbReference type="VEuPathDB" id="VectorBase:LOC119167436"/>
<dbReference type="OrthoDB" id="6508401at2759"/>
<evidence type="ECO:0000256" key="1">
    <source>
        <dbReference type="SAM" id="SignalP"/>
    </source>
</evidence>
<dbReference type="AlphaFoldDB" id="A0A6M2D4L3"/>
<keyword evidence="1" id="KW-0732">Signal</keyword>